<organism evidence="3 5">
    <name type="scientific">Collybia nuda</name>
    <dbReference type="NCBI Taxonomy" id="64659"/>
    <lineage>
        <taxon>Eukaryota</taxon>
        <taxon>Fungi</taxon>
        <taxon>Dikarya</taxon>
        <taxon>Basidiomycota</taxon>
        <taxon>Agaricomycotina</taxon>
        <taxon>Agaricomycetes</taxon>
        <taxon>Agaricomycetidae</taxon>
        <taxon>Agaricales</taxon>
        <taxon>Tricholomatineae</taxon>
        <taxon>Clitocybaceae</taxon>
        <taxon>Collybia</taxon>
    </lineage>
</organism>
<sequence length="105" mass="11792">MPITYYRSPTTNKQMNKRTEDARVRRPRGGTGRQASPPLLFPLFLLFLLGLLGLFGVCLSVCLDAMGWMDGWIPVLDHDRFCLGLGTCDFLVGPRWSWYVGVVGV</sequence>
<feature type="region of interest" description="Disordered" evidence="1">
    <location>
        <begin position="1"/>
        <end position="35"/>
    </location>
</feature>
<proteinExistence type="predicted"/>
<evidence type="ECO:0000256" key="1">
    <source>
        <dbReference type="SAM" id="MobiDB-lite"/>
    </source>
</evidence>
<dbReference type="Proteomes" id="UP000807353">
    <property type="component" value="Unassembled WGS sequence"/>
</dbReference>
<evidence type="ECO:0000256" key="2">
    <source>
        <dbReference type="SAM" id="Phobius"/>
    </source>
</evidence>
<evidence type="ECO:0000313" key="3">
    <source>
        <dbReference type="EMBL" id="KAF9458948.1"/>
    </source>
</evidence>
<keyword evidence="2" id="KW-0812">Transmembrane</keyword>
<protein>
    <recommendedName>
        <fullName evidence="6">Transmembrane protein</fullName>
    </recommendedName>
</protein>
<comment type="caution">
    <text evidence="3">The sequence shown here is derived from an EMBL/GenBank/DDBJ whole genome shotgun (WGS) entry which is preliminary data.</text>
</comment>
<gene>
    <name evidence="4" type="ORF">BDZ94DRAFT_1254440</name>
    <name evidence="3" type="ORF">BDZ94DRAFT_1269549</name>
</gene>
<accession>A0A9P6CFH0</accession>
<keyword evidence="5" id="KW-1185">Reference proteome</keyword>
<keyword evidence="2" id="KW-0472">Membrane</keyword>
<reference evidence="3" key="1">
    <citation type="submission" date="2020-11" db="EMBL/GenBank/DDBJ databases">
        <authorList>
            <consortium name="DOE Joint Genome Institute"/>
            <person name="Ahrendt S."/>
            <person name="Riley R."/>
            <person name="Andreopoulos W."/>
            <person name="Labutti K."/>
            <person name="Pangilinan J."/>
            <person name="Ruiz-Duenas F.J."/>
            <person name="Barrasa J.M."/>
            <person name="Sanchez-Garcia M."/>
            <person name="Camarero S."/>
            <person name="Miyauchi S."/>
            <person name="Serrano A."/>
            <person name="Linde D."/>
            <person name="Babiker R."/>
            <person name="Drula E."/>
            <person name="Ayuso-Fernandez I."/>
            <person name="Pacheco R."/>
            <person name="Padilla G."/>
            <person name="Ferreira P."/>
            <person name="Barriuso J."/>
            <person name="Kellner H."/>
            <person name="Castanera R."/>
            <person name="Alfaro M."/>
            <person name="Ramirez L."/>
            <person name="Pisabarro A.G."/>
            <person name="Kuo A."/>
            <person name="Tritt A."/>
            <person name="Lipzen A."/>
            <person name="He G."/>
            <person name="Yan M."/>
            <person name="Ng V."/>
            <person name="Cullen D."/>
            <person name="Martin F."/>
            <person name="Rosso M.-N."/>
            <person name="Henrissat B."/>
            <person name="Hibbett D."/>
            <person name="Martinez A.T."/>
            <person name="Grigoriev I.V."/>
        </authorList>
    </citation>
    <scope>NUCLEOTIDE SEQUENCE</scope>
    <source>
        <strain evidence="3">CBS 247.69</strain>
    </source>
</reference>
<evidence type="ECO:0008006" key="6">
    <source>
        <dbReference type="Google" id="ProtNLM"/>
    </source>
</evidence>
<keyword evidence="2" id="KW-1133">Transmembrane helix</keyword>
<feature type="transmembrane region" description="Helical" evidence="2">
    <location>
        <begin position="39"/>
        <end position="63"/>
    </location>
</feature>
<evidence type="ECO:0000313" key="5">
    <source>
        <dbReference type="Proteomes" id="UP000807353"/>
    </source>
</evidence>
<name>A0A9P6CFH0_9AGAR</name>
<evidence type="ECO:0000313" key="4">
    <source>
        <dbReference type="EMBL" id="KAF9465083.1"/>
    </source>
</evidence>
<dbReference type="EMBL" id="MU150327">
    <property type="protein sequence ID" value="KAF9458948.1"/>
    <property type="molecule type" value="Genomic_DNA"/>
</dbReference>
<dbReference type="AlphaFoldDB" id="A0A9P6CFH0"/>
<dbReference type="EMBL" id="MU150249">
    <property type="protein sequence ID" value="KAF9465083.1"/>
    <property type="molecule type" value="Genomic_DNA"/>
</dbReference>